<accession>A0ABU4GKD6</accession>
<organism evidence="2 3">
    <name type="scientific">Clostridium boliviensis</name>
    <dbReference type="NCBI Taxonomy" id="318465"/>
    <lineage>
        <taxon>Bacteria</taxon>
        <taxon>Bacillati</taxon>
        <taxon>Bacillota</taxon>
        <taxon>Clostridia</taxon>
        <taxon>Eubacteriales</taxon>
        <taxon>Clostridiaceae</taxon>
        <taxon>Clostridium</taxon>
    </lineage>
</organism>
<dbReference type="Gene3D" id="3.40.33.10">
    <property type="entry name" value="CAP"/>
    <property type="match status" value="1"/>
</dbReference>
<dbReference type="Pfam" id="PF00188">
    <property type="entry name" value="CAP"/>
    <property type="match status" value="1"/>
</dbReference>
<feature type="non-terminal residue" evidence="2">
    <location>
        <position position="1"/>
    </location>
</feature>
<dbReference type="NCBIfam" id="TIGR02909">
    <property type="entry name" value="spore_YkwD"/>
    <property type="match status" value="1"/>
</dbReference>
<sequence length="115" mass="12681">QERTQRGLAPLKVDVKLSHVARLKSEDMRDNGYFSHDSPTYGSPSAMMSQFGIQYRASGENIAAGYPTPKAAVEGWMNSSGHRANILSPEFTHIGVGYAKGGEYGHYWTQQFIGK</sequence>
<dbReference type="PANTHER" id="PTHR31157:SF1">
    <property type="entry name" value="SCP DOMAIN-CONTAINING PROTEIN"/>
    <property type="match status" value="1"/>
</dbReference>
<dbReference type="InterPro" id="IPR035940">
    <property type="entry name" value="CAP_sf"/>
</dbReference>
<comment type="caution">
    <text evidence="2">The sequence shown here is derived from an EMBL/GenBank/DDBJ whole genome shotgun (WGS) entry which is preliminary data.</text>
</comment>
<dbReference type="CDD" id="cd05379">
    <property type="entry name" value="CAP_bacterial"/>
    <property type="match status" value="1"/>
</dbReference>
<evidence type="ECO:0000313" key="3">
    <source>
        <dbReference type="Proteomes" id="UP001276854"/>
    </source>
</evidence>
<gene>
    <name evidence="2" type="ORF">RZO55_10915</name>
</gene>
<dbReference type="InterPro" id="IPR014258">
    <property type="entry name" value="CAP_domain_YkwD-like"/>
</dbReference>
<dbReference type="Proteomes" id="UP001276854">
    <property type="component" value="Unassembled WGS sequence"/>
</dbReference>
<dbReference type="RefSeq" id="WP_318064324.1">
    <property type="nucleotide sequence ID" value="NZ_JAWONS010000173.1"/>
</dbReference>
<reference evidence="2 3" key="1">
    <citation type="submission" date="2023-10" db="EMBL/GenBank/DDBJ databases">
        <title>A novel Glycoside Hydrolase 43-Like Enzyme from Clostrdium boliviensis is an Endo-xylanase, and a Candidate for Xylooligosaccharides Production from Different Xylan Substrates.</title>
        <authorList>
            <person name="Alvarez M.T."/>
            <person name="Rocabado-Villegas L.R."/>
            <person name="Salas-Veizaga D.M."/>
            <person name="Linares-Pasten J.A."/>
            <person name="Gudmundsdottir E.E."/>
            <person name="Hreggvidsson G.O."/>
            <person name="Adlercreutz P."/>
            <person name="Nordberg Karlsson E."/>
        </authorList>
    </citation>
    <scope>NUCLEOTIDE SEQUENCE [LARGE SCALE GENOMIC DNA]</scope>
    <source>
        <strain evidence="2 3">E-1</strain>
    </source>
</reference>
<keyword evidence="3" id="KW-1185">Reference proteome</keyword>
<feature type="domain" description="SCP" evidence="1">
    <location>
        <begin position="2"/>
        <end position="112"/>
    </location>
</feature>
<dbReference type="InterPro" id="IPR014044">
    <property type="entry name" value="CAP_dom"/>
</dbReference>
<dbReference type="SUPFAM" id="SSF55797">
    <property type="entry name" value="PR-1-like"/>
    <property type="match status" value="1"/>
</dbReference>
<dbReference type="EMBL" id="JAWONS010000173">
    <property type="protein sequence ID" value="MDW2798086.1"/>
    <property type="molecule type" value="Genomic_DNA"/>
</dbReference>
<name>A0ABU4GKD6_9CLOT</name>
<proteinExistence type="predicted"/>
<protein>
    <submittedName>
        <fullName evidence="2">CAP domain-containing protein</fullName>
    </submittedName>
</protein>
<evidence type="ECO:0000313" key="2">
    <source>
        <dbReference type="EMBL" id="MDW2798086.1"/>
    </source>
</evidence>
<dbReference type="PANTHER" id="PTHR31157">
    <property type="entry name" value="SCP DOMAIN-CONTAINING PROTEIN"/>
    <property type="match status" value="1"/>
</dbReference>
<evidence type="ECO:0000259" key="1">
    <source>
        <dbReference type="Pfam" id="PF00188"/>
    </source>
</evidence>